<protein>
    <submittedName>
        <fullName evidence="2">Uncharacterized protein</fullName>
    </submittedName>
</protein>
<feature type="region of interest" description="Disordered" evidence="1">
    <location>
        <begin position="100"/>
        <end position="119"/>
    </location>
</feature>
<reference evidence="2" key="1">
    <citation type="submission" date="2018-05" db="EMBL/GenBank/DDBJ databases">
        <authorList>
            <person name="Lanie J.A."/>
            <person name="Ng W.-L."/>
            <person name="Kazmierczak K.M."/>
            <person name="Andrzejewski T.M."/>
            <person name="Davidsen T.M."/>
            <person name="Wayne K.J."/>
            <person name="Tettelin H."/>
            <person name="Glass J.I."/>
            <person name="Rusch D."/>
            <person name="Podicherti R."/>
            <person name="Tsui H.-C.T."/>
            <person name="Winkler M.E."/>
        </authorList>
    </citation>
    <scope>NUCLEOTIDE SEQUENCE</scope>
</reference>
<evidence type="ECO:0000256" key="1">
    <source>
        <dbReference type="SAM" id="MobiDB-lite"/>
    </source>
</evidence>
<feature type="compositionally biased region" description="Basic residues" evidence="1">
    <location>
        <begin position="105"/>
        <end position="117"/>
    </location>
</feature>
<evidence type="ECO:0000313" key="2">
    <source>
        <dbReference type="EMBL" id="SVA84029.1"/>
    </source>
</evidence>
<proteinExistence type="predicted"/>
<gene>
    <name evidence="2" type="ORF">METZ01_LOCUS136883</name>
</gene>
<accession>A0A381Z4B8</accession>
<dbReference type="EMBL" id="UINC01019879">
    <property type="protein sequence ID" value="SVA84029.1"/>
    <property type="molecule type" value="Genomic_DNA"/>
</dbReference>
<dbReference type="AlphaFoldDB" id="A0A381Z4B8"/>
<organism evidence="2">
    <name type="scientific">marine metagenome</name>
    <dbReference type="NCBI Taxonomy" id="408172"/>
    <lineage>
        <taxon>unclassified sequences</taxon>
        <taxon>metagenomes</taxon>
        <taxon>ecological metagenomes</taxon>
    </lineage>
</organism>
<name>A0A381Z4B8_9ZZZZ</name>
<feature type="non-terminal residue" evidence="2">
    <location>
        <position position="152"/>
    </location>
</feature>
<sequence length="152" mass="17873">MKFGKWGDLEQWHMVYHGDKIISISGSHYYPHFHKDCYRIMYRMATLKAYRGMASEKISLRKMQHNFCFRAIMPAQVDWCLTKGATEIIATTNSPDNIDYGGTMHKVHNHGRRRRPNTKSDNMTLIQKDADVYNTKQDIWRVNVRDFATGKK</sequence>